<dbReference type="PaxDb" id="2903-EOD38870"/>
<dbReference type="InterPro" id="IPR052751">
    <property type="entry name" value="Plant_MAPKKK"/>
</dbReference>
<dbReference type="PANTHER" id="PTHR48011">
    <property type="entry name" value="CCR4-NOT TRANSCRIPTIONAL COMPLEX SUBUNIT CAF120-RELATED"/>
    <property type="match status" value="1"/>
</dbReference>
<dbReference type="RefSeq" id="XP_005791299.1">
    <property type="nucleotide sequence ID" value="XM_005791242.1"/>
</dbReference>
<dbReference type="GO" id="GO:0005524">
    <property type="term" value="F:ATP binding"/>
    <property type="evidence" value="ECO:0007669"/>
    <property type="project" value="InterPro"/>
</dbReference>
<dbReference type="Gene3D" id="1.10.510.10">
    <property type="entry name" value="Transferase(Phosphotransferase) domain 1"/>
    <property type="match status" value="1"/>
</dbReference>
<evidence type="ECO:0000313" key="3">
    <source>
        <dbReference type="Proteomes" id="UP000013827"/>
    </source>
</evidence>
<accession>A0A0D3KSY5</accession>
<dbReference type="InterPro" id="IPR011009">
    <property type="entry name" value="Kinase-like_dom_sf"/>
</dbReference>
<organism evidence="2 3">
    <name type="scientific">Emiliania huxleyi (strain CCMP1516)</name>
    <dbReference type="NCBI Taxonomy" id="280463"/>
    <lineage>
        <taxon>Eukaryota</taxon>
        <taxon>Haptista</taxon>
        <taxon>Haptophyta</taxon>
        <taxon>Prymnesiophyceae</taxon>
        <taxon>Isochrysidales</taxon>
        <taxon>Noelaerhabdaceae</taxon>
        <taxon>Emiliania</taxon>
    </lineage>
</organism>
<sequence>MAAREHANALAAAQHAAEKAAAAVSMLRTELESEEARRVVPDIRQHPAAKLAVEVLAHPFKPVDAIAVTLSEGGTLFVAEIIGTGAFGCVQQGVFYPDGSPRAQFMSLLSLVLANEHARHARDFNSAEARDEEAIFAALGALATQGAAGGGFEFGTPVAIKQLNSQAAPAEFRDEKAIILDLILAREREFAGDTTGADLIIRAIAFDSPTNSIIYPLAALADPDGYSVPMNNAVVRFVGHQIAVAVAYLHRIGVVHRDLKPPNILLTVGREEVDALAERAWRGEPVPRDVVLVADLGLCAAEVDMSAISPGDDIMPDCDGTVVDSDQSYYTEPKRDLWALGMIICDMFGKSSNTIVAGMDDQEAANVIVAWLPAGPEPGELDSFEAGEMNSFERDLRAPKAEDFPDAGDLAHVAATLGVAFKLTKSRPCSRLSASGAADKLL</sequence>
<dbReference type="AlphaFoldDB" id="A0A0D3KSY5"/>
<evidence type="ECO:0000313" key="2">
    <source>
        <dbReference type="EnsemblProtists" id="EOD38870"/>
    </source>
</evidence>
<protein>
    <recommendedName>
        <fullName evidence="1">Protein kinase domain-containing protein</fullName>
    </recommendedName>
</protein>
<keyword evidence="3" id="KW-1185">Reference proteome</keyword>
<proteinExistence type="predicted"/>
<name>A0A0D3KSY5_EMIH1</name>
<dbReference type="PROSITE" id="PS00108">
    <property type="entry name" value="PROTEIN_KINASE_ST"/>
    <property type="match status" value="1"/>
</dbReference>
<dbReference type="Proteomes" id="UP000013827">
    <property type="component" value="Unassembled WGS sequence"/>
</dbReference>
<dbReference type="EnsemblProtists" id="EOD38870">
    <property type="protein sequence ID" value="EOD38870"/>
    <property type="gene ID" value="EMIHUDRAFT_223976"/>
</dbReference>
<dbReference type="PROSITE" id="PS50011">
    <property type="entry name" value="PROTEIN_KINASE_DOM"/>
    <property type="match status" value="1"/>
</dbReference>
<dbReference type="SMART" id="SM00220">
    <property type="entry name" value="S_TKc"/>
    <property type="match status" value="1"/>
</dbReference>
<dbReference type="PANTHER" id="PTHR48011:SF4">
    <property type="entry name" value="MITOGEN-ACTIVATED PROTEIN KINASE KINASE KINASE 19"/>
    <property type="match status" value="1"/>
</dbReference>
<evidence type="ECO:0000259" key="1">
    <source>
        <dbReference type="PROSITE" id="PS50011"/>
    </source>
</evidence>
<feature type="domain" description="Protein kinase" evidence="1">
    <location>
        <begin position="76"/>
        <end position="442"/>
    </location>
</feature>
<dbReference type="Pfam" id="PF00069">
    <property type="entry name" value="Pkinase"/>
    <property type="match status" value="1"/>
</dbReference>
<dbReference type="STRING" id="2903.R1FII1"/>
<dbReference type="GO" id="GO:0007165">
    <property type="term" value="P:signal transduction"/>
    <property type="evidence" value="ECO:0007669"/>
    <property type="project" value="TreeGrafter"/>
</dbReference>
<dbReference type="InterPro" id="IPR000719">
    <property type="entry name" value="Prot_kinase_dom"/>
</dbReference>
<dbReference type="GeneID" id="17284141"/>
<dbReference type="InterPro" id="IPR008271">
    <property type="entry name" value="Ser/Thr_kinase_AS"/>
</dbReference>
<dbReference type="HOGENOM" id="CLU_620287_0_0_1"/>
<dbReference type="SUPFAM" id="SSF56112">
    <property type="entry name" value="Protein kinase-like (PK-like)"/>
    <property type="match status" value="1"/>
</dbReference>
<dbReference type="GO" id="GO:0004672">
    <property type="term" value="F:protein kinase activity"/>
    <property type="evidence" value="ECO:0007669"/>
    <property type="project" value="InterPro"/>
</dbReference>
<reference evidence="3" key="1">
    <citation type="journal article" date="2013" name="Nature">
        <title>Pan genome of the phytoplankton Emiliania underpins its global distribution.</title>
        <authorList>
            <person name="Read B.A."/>
            <person name="Kegel J."/>
            <person name="Klute M.J."/>
            <person name="Kuo A."/>
            <person name="Lefebvre S.C."/>
            <person name="Maumus F."/>
            <person name="Mayer C."/>
            <person name="Miller J."/>
            <person name="Monier A."/>
            <person name="Salamov A."/>
            <person name="Young J."/>
            <person name="Aguilar M."/>
            <person name="Claverie J.M."/>
            <person name="Frickenhaus S."/>
            <person name="Gonzalez K."/>
            <person name="Herman E.K."/>
            <person name="Lin Y.C."/>
            <person name="Napier J."/>
            <person name="Ogata H."/>
            <person name="Sarno A.F."/>
            <person name="Shmutz J."/>
            <person name="Schroeder D."/>
            <person name="de Vargas C."/>
            <person name="Verret F."/>
            <person name="von Dassow P."/>
            <person name="Valentin K."/>
            <person name="Van de Peer Y."/>
            <person name="Wheeler G."/>
            <person name="Dacks J.B."/>
            <person name="Delwiche C.F."/>
            <person name="Dyhrman S.T."/>
            <person name="Glockner G."/>
            <person name="John U."/>
            <person name="Richards T."/>
            <person name="Worden A.Z."/>
            <person name="Zhang X."/>
            <person name="Grigoriev I.V."/>
            <person name="Allen A.E."/>
            <person name="Bidle K."/>
            <person name="Borodovsky M."/>
            <person name="Bowler C."/>
            <person name="Brownlee C."/>
            <person name="Cock J.M."/>
            <person name="Elias M."/>
            <person name="Gladyshev V.N."/>
            <person name="Groth M."/>
            <person name="Guda C."/>
            <person name="Hadaegh A."/>
            <person name="Iglesias-Rodriguez M.D."/>
            <person name="Jenkins J."/>
            <person name="Jones B.M."/>
            <person name="Lawson T."/>
            <person name="Leese F."/>
            <person name="Lindquist E."/>
            <person name="Lobanov A."/>
            <person name="Lomsadze A."/>
            <person name="Malik S.B."/>
            <person name="Marsh M.E."/>
            <person name="Mackinder L."/>
            <person name="Mock T."/>
            <person name="Mueller-Roeber B."/>
            <person name="Pagarete A."/>
            <person name="Parker M."/>
            <person name="Probert I."/>
            <person name="Quesneville H."/>
            <person name="Raines C."/>
            <person name="Rensing S.A."/>
            <person name="Riano-Pachon D.M."/>
            <person name="Richier S."/>
            <person name="Rokitta S."/>
            <person name="Shiraiwa Y."/>
            <person name="Soanes D.M."/>
            <person name="van der Giezen M."/>
            <person name="Wahlund T.M."/>
            <person name="Williams B."/>
            <person name="Wilson W."/>
            <person name="Wolfe G."/>
            <person name="Wurch L.L."/>
        </authorList>
    </citation>
    <scope>NUCLEOTIDE SEQUENCE</scope>
</reference>
<reference evidence="2" key="2">
    <citation type="submission" date="2024-10" db="UniProtKB">
        <authorList>
            <consortium name="EnsemblProtists"/>
        </authorList>
    </citation>
    <scope>IDENTIFICATION</scope>
</reference>
<dbReference type="KEGG" id="ehx:EMIHUDRAFT_223976"/>